<evidence type="ECO:0000256" key="1">
    <source>
        <dbReference type="SAM" id="Phobius"/>
    </source>
</evidence>
<comment type="caution">
    <text evidence="2">The sequence shown here is derived from an EMBL/GenBank/DDBJ whole genome shotgun (WGS) entry which is preliminary data.</text>
</comment>
<feature type="transmembrane region" description="Helical" evidence="1">
    <location>
        <begin position="12"/>
        <end position="31"/>
    </location>
</feature>
<name>A0A9W9HYV0_9EURO</name>
<dbReference type="GeneID" id="81428370"/>
<keyword evidence="1" id="KW-0812">Transmembrane</keyword>
<evidence type="ECO:0000313" key="2">
    <source>
        <dbReference type="EMBL" id="KAJ5160065.1"/>
    </source>
</evidence>
<feature type="transmembrane region" description="Helical" evidence="1">
    <location>
        <begin position="288"/>
        <end position="307"/>
    </location>
</feature>
<dbReference type="EMBL" id="JAPQKN010000004">
    <property type="protein sequence ID" value="KAJ5160065.1"/>
    <property type="molecule type" value="Genomic_DNA"/>
</dbReference>
<dbReference type="OrthoDB" id="4441075at2759"/>
<proteinExistence type="predicted"/>
<protein>
    <submittedName>
        <fullName evidence="2">Uncharacterized protein</fullName>
    </submittedName>
</protein>
<dbReference type="AlphaFoldDB" id="A0A9W9HYV0"/>
<accession>A0A9W9HYV0</accession>
<keyword evidence="3" id="KW-1185">Reference proteome</keyword>
<gene>
    <name evidence="2" type="ORF">N7482_007069</name>
</gene>
<feature type="transmembrane region" description="Helical" evidence="1">
    <location>
        <begin position="197"/>
        <end position="218"/>
    </location>
</feature>
<feature type="transmembrane region" description="Helical" evidence="1">
    <location>
        <begin position="43"/>
        <end position="67"/>
    </location>
</feature>
<keyword evidence="1" id="KW-0472">Membrane</keyword>
<evidence type="ECO:0000313" key="3">
    <source>
        <dbReference type="Proteomes" id="UP001149163"/>
    </source>
</evidence>
<dbReference type="RefSeq" id="XP_056541623.1">
    <property type="nucleotide sequence ID" value="XM_056689194.1"/>
</dbReference>
<sequence length="314" mass="35174">MYLTKLSSRAKAMVVLLFFGFGLWLLIIPFRAKPQKDCEPPDLSVVSGYYGPGSLLAWLVAILSSVLSHEFSVGSSWAEAFHISPRLAAAIREDEHPLEGIDGAQLTAAAYSMGAILDLAFRSIAGKNDAQNAASYTITWLSLFFFACCNATERRQNQRRSRVSRFWYRFWRMNWLFAAVAHSIQSLMTMSRDADTTGLWFIAGGLSLLYVISLLITVQPWDLAWVEEPEDPTTRTRDIHGAELMCSVLLMAIDVRRRSTPWNFQLRCGVVAAPWSLTKAKLTDMDQMAAFCVAVGATVLPWVVTTLKKYRSGR</sequence>
<dbReference type="Proteomes" id="UP001149163">
    <property type="component" value="Unassembled WGS sequence"/>
</dbReference>
<organism evidence="2 3">
    <name type="scientific">Penicillium canariense</name>
    <dbReference type="NCBI Taxonomy" id="189055"/>
    <lineage>
        <taxon>Eukaryota</taxon>
        <taxon>Fungi</taxon>
        <taxon>Dikarya</taxon>
        <taxon>Ascomycota</taxon>
        <taxon>Pezizomycotina</taxon>
        <taxon>Eurotiomycetes</taxon>
        <taxon>Eurotiomycetidae</taxon>
        <taxon>Eurotiales</taxon>
        <taxon>Aspergillaceae</taxon>
        <taxon>Penicillium</taxon>
    </lineage>
</organism>
<keyword evidence="1" id="KW-1133">Transmembrane helix</keyword>
<reference evidence="2" key="1">
    <citation type="submission" date="2022-11" db="EMBL/GenBank/DDBJ databases">
        <authorList>
            <person name="Petersen C."/>
        </authorList>
    </citation>
    <scope>NUCLEOTIDE SEQUENCE</scope>
    <source>
        <strain evidence="2">IBT 26290</strain>
    </source>
</reference>
<reference evidence="2" key="2">
    <citation type="journal article" date="2023" name="IMA Fungus">
        <title>Comparative genomic study of the Penicillium genus elucidates a diverse pangenome and 15 lateral gene transfer events.</title>
        <authorList>
            <person name="Petersen C."/>
            <person name="Sorensen T."/>
            <person name="Nielsen M.R."/>
            <person name="Sondergaard T.E."/>
            <person name="Sorensen J.L."/>
            <person name="Fitzpatrick D.A."/>
            <person name="Frisvad J.C."/>
            <person name="Nielsen K.L."/>
        </authorList>
    </citation>
    <scope>NUCLEOTIDE SEQUENCE</scope>
    <source>
        <strain evidence="2">IBT 26290</strain>
    </source>
</reference>